<evidence type="ECO:0000259" key="15">
    <source>
        <dbReference type="Pfam" id="PF08442"/>
    </source>
</evidence>
<keyword evidence="7 12" id="KW-0496">Mitochondrion</keyword>
<dbReference type="CTD" id="8801"/>
<reference evidence="16" key="4">
    <citation type="journal article" date="2022" name="PLoS Pathog.">
        <title>Chromosome-level genome of Schistosoma haematobium underpins genome-wide explorations of molecular variation.</title>
        <authorList>
            <person name="Stroehlein A.J."/>
            <person name="Korhonen P.K."/>
            <person name="Lee V.V."/>
            <person name="Ralph S.A."/>
            <person name="Mentink-Kane M."/>
            <person name="You H."/>
            <person name="McManus D.P."/>
            <person name="Tchuente L.T."/>
            <person name="Stothard J.R."/>
            <person name="Kaur P."/>
            <person name="Dudchenko O."/>
            <person name="Aiden E.L."/>
            <person name="Yang B."/>
            <person name="Yang H."/>
            <person name="Emery A.M."/>
            <person name="Webster B.L."/>
            <person name="Brindley P.J."/>
            <person name="Rollinson D."/>
            <person name="Chang B.C.H."/>
            <person name="Gasser R.B."/>
            <person name="Young N.D."/>
        </authorList>
    </citation>
    <scope>NUCLEOTIDE SEQUENCE</scope>
</reference>
<dbReference type="Gene3D" id="3.30.1490.20">
    <property type="entry name" value="ATP-grasp fold, A domain"/>
    <property type="match status" value="1"/>
</dbReference>
<feature type="binding site" evidence="12">
    <location>
        <position position="130"/>
    </location>
    <ligand>
        <name>GTP</name>
        <dbReference type="ChEBI" id="CHEBI:37565"/>
    </ligand>
</feature>
<comment type="caution">
    <text evidence="16">The sequence shown here is derived from an EMBL/GenBank/DDBJ whole genome shotgun (WGS) entry which is preliminary data.</text>
</comment>
<feature type="compositionally biased region" description="Basic and acidic residues" evidence="13">
    <location>
        <begin position="1356"/>
        <end position="1366"/>
    </location>
</feature>
<dbReference type="FunFam" id="3.30.470.20:FF:000002">
    <property type="entry name" value="Succinate--CoA ligase [ADP-forming] subunit beta"/>
    <property type="match status" value="1"/>
</dbReference>
<dbReference type="Pfam" id="PF00549">
    <property type="entry name" value="Ligase_CoA"/>
    <property type="match status" value="1"/>
</dbReference>
<evidence type="ECO:0000256" key="8">
    <source>
        <dbReference type="ARBA" id="ARBA00023134"/>
    </source>
</evidence>
<evidence type="ECO:0000256" key="3">
    <source>
        <dbReference type="ARBA" id="ARBA00022598"/>
    </source>
</evidence>
<accession>A0A922IRP7</accession>
<evidence type="ECO:0000259" key="14">
    <source>
        <dbReference type="Pfam" id="PF00549"/>
    </source>
</evidence>
<evidence type="ECO:0000256" key="6">
    <source>
        <dbReference type="ARBA" id="ARBA00022842"/>
    </source>
</evidence>
<comment type="catalytic activity">
    <reaction evidence="9 12">
        <text>GTP + succinate + CoA = succinyl-CoA + GDP + phosphate</text>
        <dbReference type="Rhea" id="RHEA:22120"/>
        <dbReference type="ChEBI" id="CHEBI:30031"/>
        <dbReference type="ChEBI" id="CHEBI:37565"/>
        <dbReference type="ChEBI" id="CHEBI:43474"/>
        <dbReference type="ChEBI" id="CHEBI:57287"/>
        <dbReference type="ChEBI" id="CHEBI:57292"/>
        <dbReference type="ChEBI" id="CHEBI:58189"/>
        <dbReference type="EC" id="6.2.1.4"/>
    </reaction>
</comment>
<name>A0A922IRP7_SCHHA</name>
<dbReference type="EMBL" id="AMPZ03000004">
    <property type="protein sequence ID" value="KAH9585551.1"/>
    <property type="molecule type" value="Genomic_DNA"/>
</dbReference>
<keyword evidence="6 12" id="KW-0460">Magnesium</keyword>
<dbReference type="GO" id="GO:0005524">
    <property type="term" value="F:ATP binding"/>
    <property type="evidence" value="ECO:0007669"/>
    <property type="project" value="InterPro"/>
</dbReference>
<dbReference type="GO" id="GO:0004775">
    <property type="term" value="F:succinate-CoA ligase (ADP-forming) activity"/>
    <property type="evidence" value="ECO:0007669"/>
    <property type="project" value="UniProtKB-UniRule"/>
</dbReference>
<dbReference type="InterPro" id="IPR016102">
    <property type="entry name" value="Succinyl-CoA_synth-like"/>
</dbReference>
<dbReference type="GO" id="GO:0005739">
    <property type="term" value="C:mitochondrion"/>
    <property type="evidence" value="ECO:0007669"/>
    <property type="project" value="UniProtKB-SubCell"/>
</dbReference>
<feature type="region of interest" description="Disordered" evidence="13">
    <location>
        <begin position="1356"/>
        <end position="1378"/>
    </location>
</feature>
<evidence type="ECO:0000256" key="12">
    <source>
        <dbReference type="HAMAP-Rule" id="MF_03221"/>
    </source>
</evidence>
<dbReference type="Gene3D" id="3.40.50.261">
    <property type="entry name" value="Succinyl-CoA synthetase domains"/>
    <property type="match status" value="1"/>
</dbReference>
<feature type="binding site" evidence="12">
    <location>
        <begin position="363"/>
        <end position="365"/>
    </location>
    <ligand>
        <name>substrate</name>
        <note>ligand shared with subunit alpha</note>
    </ligand>
</feature>
<sequence length="1641" mass="183096">MNKLGTVFSSGVLINKIWKRFINLQEYQCKKLMSDHGINVQRFVLVRNPSEVDTAKNNFRVKEYVIKAQIPAGGRGMGVFRDGFKGGVHLTQDPNEMALIVSKMLGNHLVTKQTTSSGILVSQVMVAEALDIHRETYFAILMDRTSNSPIMVACSQGGMDIEELAKRCPSEIIKEPIDITVGVTEDQASRFATALGFNPHTQLYEQTCKQIQKLYKMFTALDCVQVEVNPFGETKDGQIVCFDAKLAFDQNAIYRQPEVHKMALEVEAVEVAASGPKSAAALEADATHNGLNYIGLDDGNIGCIVNGAGLAMATMDLIHYHHGKPANFLDLGGSVTMSQVEKAFHILARDSRIDCILVNIFGGIVNCKIIAEGLISALKNGIVNIPVVVRLQGNNAVEAQSLISNSGLELIAVNSLEEAASIAVWKAACIRELLFKRSFNFKESMSETLLKKVLDGIFVPLAKLSKSTACDVVQKFLVRMLEIVLNNNSDLVGRFDVLTSLNSMLSGIPSTKRNCLWNDRSLRSAISNFGAGLRDLGDFDLQAHSSALLLRLVPREIQRQFASTYIIREFPTIAQEFSNIGGVNFEFEVRSFLNTINGVKNVDPKIISLPCEALKLCDLYLRYPETPNVKGDVFWLDFNLGTNRITSYCLAPLNQASQISDCTSQSSYTWEILTIYPELLDCLDIKLETGVIVVRFTMTEPIKDVCEWAKSVSGYVIEARIIVSALSKNFFQLKFTSSTVVDDSEEANLVSILKRLQSLHQYFDFETFETTTHLKSQPLVSNNYFGSIATSPVNVDSTKRESFTQSKPLPKLMEMCTPKLLNKSSTSYQSSIACSPIVYNSKFYSVVTNDEDSQVHLNNKKDEALPGDGVSCDPTEVIVSPVTSVHKSDSSTEKFETTVPYSRNLSDEEVHEKSLHANFTVNNKALDVDLDKSTPEIPRKVLMDTSPVICLNMLEPQIKVDLNEFDVKTPENIRLNYVEANVSTNVFEEFVDNLSSVSSFKVIYKLTELDTSVKQLAKITNEPQVLTENFDSNILKIPNLAKSPKSNSDPILVISGKQNDSNLRTREPEVQEPDTSLSLSSLVGDDSPIHNVLPTSSCLKLVTSKPKCKSSLLTGRSFCASANQSLSISTKKLCNISASYLLDISPEGVRCPLTPEEYTVISLPKLSTQVTLKGKTRRGSKQLTTKRKIDNQIKDQILHEVDKSSSSPKTIFTSSLESNDSSDVDYQPLRVRLDSFNSSERRRSARLLNKSQNNLETVTKLDMNSSQLKNDILSSNLLQTSLSSISHTLTETPINIHKIIKPVSTFKKKKFFATTRSERFEKEKQRFQKACEISNVNKKTLKSKKNYVKNENQKKLKVADNNDQRNQRSKKSTSNHFPTMKEAAQTAILPHSMPVDSDQDFNVEIVDPDDERVDSNDDDIISRSWKPAKLSGKLRRLCTKTCDKKSSLVLLSPHFEFEKNGSNNYSPQLSDTSSAASLFAMTPPKHFPNHFETGKRTKVIPLSILTSISQANKENFRSTSEKYILEENSGDKNLSVFNIIELESDKPNALNDEWNGTTEQFNRNSFDRSPLPVNLHNKSSKELEVCSPMNFETFLQHVTLISTKVEENILAHQELEQRWISLQKELSDLKLNIQVTVNKDT</sequence>
<evidence type="ECO:0000256" key="11">
    <source>
        <dbReference type="ARBA" id="ARBA00063570"/>
    </source>
</evidence>
<reference evidence="16" key="2">
    <citation type="journal article" date="2019" name="Gigascience">
        <title>High-quality Schistosoma haematobium genome achieved by single-molecule and long-range sequencing.</title>
        <authorList>
            <person name="Stroehlein A.J."/>
            <person name="Korhonen P.K."/>
            <person name="Chong T.M."/>
            <person name="Lim Y.L."/>
            <person name="Chan K.G."/>
            <person name="Webster B."/>
            <person name="Rollinson D."/>
            <person name="Brindley P.J."/>
            <person name="Gasser R.B."/>
            <person name="Young N.D."/>
        </authorList>
    </citation>
    <scope>NUCLEOTIDE SEQUENCE</scope>
</reference>
<dbReference type="HAMAP" id="MF_00558">
    <property type="entry name" value="Succ_CoA_beta"/>
    <property type="match status" value="1"/>
</dbReference>
<protein>
    <recommendedName>
        <fullName evidence="12">Succinate--CoA ligase [GDP-forming] subunit beta, mitochondrial</fullName>
        <ecNumber evidence="12">6.2.1.4</ecNumber>
    </recommendedName>
    <alternativeName>
        <fullName evidence="12">GTP-specific succinyl-CoA synthetase subunit beta</fullName>
        <shortName evidence="12">G-SCS</shortName>
        <shortName evidence="12">GTPSCS</shortName>
    </alternativeName>
    <alternativeName>
        <fullName evidence="12">Succinyl-CoA synthetase beta-G chain</fullName>
        <shortName evidence="12">SCS-betaG</shortName>
    </alternativeName>
</protein>
<dbReference type="InterPro" id="IPR034722">
    <property type="entry name" value="Succ_CoA_betaG_euk"/>
</dbReference>
<organism evidence="16 17">
    <name type="scientific">Schistosoma haematobium</name>
    <name type="common">Blood fluke</name>
    <dbReference type="NCBI Taxonomy" id="6185"/>
    <lineage>
        <taxon>Eukaryota</taxon>
        <taxon>Metazoa</taxon>
        <taxon>Spiralia</taxon>
        <taxon>Lophotrochozoa</taxon>
        <taxon>Platyhelminthes</taxon>
        <taxon>Trematoda</taxon>
        <taxon>Digenea</taxon>
        <taxon>Strigeidida</taxon>
        <taxon>Schistosomatoidea</taxon>
        <taxon>Schistosomatidae</taxon>
        <taxon>Schistosoma</taxon>
    </lineage>
</organism>
<feature type="region of interest" description="Disordered" evidence="13">
    <location>
        <begin position="1044"/>
        <end position="1075"/>
    </location>
</feature>
<dbReference type="SUPFAM" id="SSF56059">
    <property type="entry name" value="Glutathione synthetase ATP-binding domain-like"/>
    <property type="match status" value="1"/>
</dbReference>
<gene>
    <name evidence="16" type="primary">SUCLG2</name>
    <name evidence="16" type="ORF">MS3_00010813</name>
</gene>
<dbReference type="HAMAP" id="MF_03221">
    <property type="entry name" value="Succ_CoA_betaG_euk"/>
    <property type="match status" value="1"/>
</dbReference>
<dbReference type="Proteomes" id="UP000471633">
    <property type="component" value="Unassembled WGS sequence"/>
</dbReference>
<evidence type="ECO:0000256" key="4">
    <source>
        <dbReference type="ARBA" id="ARBA00022723"/>
    </source>
</evidence>
<keyword evidence="8 12" id="KW-0342">GTP-binding</keyword>
<feature type="domain" description="ATP-grasp fold succinyl-CoA synthetase-type" evidence="15">
    <location>
        <begin position="23"/>
        <end position="231"/>
    </location>
</feature>
<feature type="binding site" evidence="12">
    <location>
        <position position="229"/>
    </location>
    <ligand>
        <name>Mg(2+)</name>
        <dbReference type="ChEBI" id="CHEBI:18420"/>
    </ligand>
</feature>
<evidence type="ECO:0000256" key="7">
    <source>
        <dbReference type="ARBA" id="ARBA00023128"/>
    </source>
</evidence>
<dbReference type="InterPro" id="IPR005809">
    <property type="entry name" value="Succ_CoA_ligase-like_bsu"/>
</dbReference>
<keyword evidence="17" id="KW-1185">Reference proteome</keyword>
<dbReference type="FunFam" id="3.40.50.261:FF:000001">
    <property type="entry name" value="Succinate--CoA ligase [ADP-forming] subunit beta"/>
    <property type="match status" value="1"/>
</dbReference>
<dbReference type="InterPro" id="IPR017866">
    <property type="entry name" value="Succ-CoA_synthase_bsu_CS"/>
</dbReference>
<feature type="binding site" evidence="12">
    <location>
        <position position="41"/>
    </location>
    <ligand>
        <name>GTP</name>
        <dbReference type="ChEBI" id="CHEBI:37565"/>
    </ligand>
</feature>
<reference evidence="16" key="3">
    <citation type="submission" date="2021-06" db="EMBL/GenBank/DDBJ databases">
        <title>Chromosome-level genome assembly for S. haematobium.</title>
        <authorList>
            <person name="Stroehlein A.J."/>
        </authorList>
    </citation>
    <scope>NUCLEOTIDE SEQUENCE</scope>
</reference>
<evidence type="ECO:0000313" key="16">
    <source>
        <dbReference type="EMBL" id="KAH9585551.1"/>
    </source>
</evidence>
<dbReference type="GO" id="GO:0006099">
    <property type="term" value="P:tricarboxylic acid cycle"/>
    <property type="evidence" value="ECO:0007669"/>
    <property type="project" value="UniProtKB-UniRule"/>
</dbReference>
<dbReference type="InterPro" id="IPR013650">
    <property type="entry name" value="ATP-grasp_succ-CoA_synth-type"/>
</dbReference>
<dbReference type="PROSITE" id="PS01217">
    <property type="entry name" value="SUCCINYL_COA_LIG_3"/>
    <property type="match status" value="1"/>
</dbReference>
<dbReference type="GO" id="GO:0042709">
    <property type="term" value="C:succinate-CoA ligase complex"/>
    <property type="evidence" value="ECO:0007669"/>
    <property type="project" value="TreeGrafter"/>
</dbReference>
<evidence type="ECO:0000256" key="13">
    <source>
        <dbReference type="SAM" id="MobiDB-lite"/>
    </source>
</evidence>
<evidence type="ECO:0000256" key="9">
    <source>
        <dbReference type="ARBA" id="ARBA00052879"/>
    </source>
</evidence>
<comment type="subunit">
    <text evidence="11 12">Heterodimer of an alpha and a beta subunit. The beta subunit determines specificity for GTP.</text>
</comment>
<dbReference type="PANTHER" id="PTHR11815">
    <property type="entry name" value="SUCCINYL-COA SYNTHETASE BETA CHAIN"/>
    <property type="match status" value="1"/>
</dbReference>
<dbReference type="EC" id="6.2.1.4" evidence="12"/>
<keyword evidence="4 12" id="KW-0479">Metal-binding</keyword>
<evidence type="ECO:0000256" key="1">
    <source>
        <dbReference type="ARBA" id="ARBA00005064"/>
    </source>
</evidence>
<dbReference type="GeneID" id="24597028"/>
<feature type="binding site" evidence="12">
    <location>
        <position position="243"/>
    </location>
    <ligand>
        <name>Mg(2+)</name>
        <dbReference type="ChEBI" id="CHEBI:18420"/>
    </ligand>
</feature>
<reference evidence="16" key="1">
    <citation type="journal article" date="2012" name="Nat. Genet.">
        <title>Whole-genome sequence of Schistosoma haematobium.</title>
        <authorList>
            <person name="Young N.D."/>
            <person name="Jex A.R."/>
            <person name="Li B."/>
            <person name="Liu S."/>
            <person name="Yang L."/>
            <person name="Xiong Z."/>
            <person name="Li Y."/>
            <person name="Cantacessi C."/>
            <person name="Hall R.S."/>
            <person name="Xu X."/>
            <person name="Chen F."/>
            <person name="Wu X."/>
            <person name="Zerlotini A."/>
            <person name="Oliveira G."/>
            <person name="Hofmann A."/>
            <person name="Zhang G."/>
            <person name="Fang X."/>
            <person name="Kang Y."/>
            <person name="Campbell B.E."/>
            <person name="Loukas A."/>
            <person name="Ranganathan S."/>
            <person name="Rollinson D."/>
            <person name="Rinaldi G."/>
            <person name="Brindley P.J."/>
            <person name="Yang H."/>
            <person name="Wang J."/>
            <person name="Wang J."/>
            <person name="Gasser R.B."/>
        </authorList>
    </citation>
    <scope>NUCLEOTIDE SEQUENCE</scope>
</reference>
<dbReference type="GO" id="GO:0006104">
    <property type="term" value="P:succinyl-CoA metabolic process"/>
    <property type="evidence" value="ECO:0007669"/>
    <property type="project" value="InterPro"/>
</dbReference>
<dbReference type="SUPFAM" id="SSF52210">
    <property type="entry name" value="Succinyl-CoA synthetase domains"/>
    <property type="match status" value="1"/>
</dbReference>
<feature type="site" description="Important for substrate specificity" evidence="12">
    <location>
        <position position="63"/>
    </location>
</feature>
<dbReference type="Gene3D" id="3.30.470.20">
    <property type="entry name" value="ATP-grasp fold, B domain"/>
    <property type="match status" value="1"/>
</dbReference>
<keyword evidence="2 12" id="KW-0816">Tricarboxylic acid cycle</keyword>
<dbReference type="InterPro" id="IPR005811">
    <property type="entry name" value="SUCC_ACL_C"/>
</dbReference>
<dbReference type="KEGG" id="shx:MS3_00010813"/>
<evidence type="ECO:0000256" key="2">
    <source>
        <dbReference type="ARBA" id="ARBA00022532"/>
    </source>
</evidence>
<comment type="subcellular location">
    <subcellularLocation>
        <location evidence="12">Mitochondrion</location>
    </subcellularLocation>
</comment>
<dbReference type="RefSeq" id="XP_051068184.1">
    <property type="nucleotide sequence ID" value="XM_051219215.1"/>
</dbReference>
<comment type="pathway">
    <text evidence="1 12">Carbohydrate metabolism; tricarboxylic acid cycle; succinate from succinyl-CoA (ligase route): step 1/1.</text>
</comment>
<keyword evidence="3 12" id="KW-0436">Ligase</keyword>
<dbReference type="NCBIfam" id="NF001913">
    <property type="entry name" value="PRK00696.1"/>
    <property type="match status" value="1"/>
</dbReference>
<keyword evidence="5 12" id="KW-0547">Nucleotide-binding</keyword>
<proteinExistence type="inferred from homology"/>
<evidence type="ECO:0000256" key="10">
    <source>
        <dbReference type="ARBA" id="ARBA00053833"/>
    </source>
</evidence>
<dbReference type="GO" id="GO:0004776">
    <property type="term" value="F:succinate-CoA ligase (GDP-forming) activity"/>
    <property type="evidence" value="ECO:0007669"/>
    <property type="project" value="UniProtKB-EC"/>
</dbReference>
<comment type="cofactor">
    <cofactor evidence="12">
        <name>Mg(2+)</name>
        <dbReference type="ChEBI" id="CHEBI:18420"/>
    </cofactor>
    <text evidence="12">Binds 1 Mg(2+) ion per subunit.</text>
</comment>
<feature type="site" description="Important for substrate specificity" evidence="12">
    <location>
        <position position="131"/>
    </location>
</feature>
<feature type="binding site" evidence="12">
    <location>
        <position position="306"/>
    </location>
    <ligand>
        <name>substrate</name>
        <note>ligand shared with subunit alpha</note>
    </ligand>
</feature>
<dbReference type="Pfam" id="PF08442">
    <property type="entry name" value="ATP-grasp_2"/>
    <property type="match status" value="1"/>
</dbReference>
<feature type="domain" description="ATP-citrate synthase/succinyl-CoA ligase C-terminal" evidence="14">
    <location>
        <begin position="304"/>
        <end position="424"/>
    </location>
</feature>
<dbReference type="PANTHER" id="PTHR11815:SF10">
    <property type="entry name" value="SUCCINATE--COA LIGASE [GDP-FORMING] SUBUNIT BETA, MITOCHONDRIAL"/>
    <property type="match status" value="1"/>
</dbReference>
<comment type="function">
    <text evidence="10 12">GTP-specific succinyl-CoA synthetase functions in the citric acid cycle (TCA), coupling the hydrolysis of succinyl-CoA to the synthesis of GTP and thus represents the only step of substrate-level phosphorylation in the TCA. The beta subunit provides nucleotide specificity of the enzyme and binds the substrate succinate, while the binding sites for coenzyme A and phosphate are found in the alpha subunit.</text>
</comment>
<evidence type="ECO:0000256" key="5">
    <source>
        <dbReference type="ARBA" id="ARBA00022741"/>
    </source>
</evidence>
<feature type="binding site" evidence="12">
    <location>
        <begin position="74"/>
        <end position="76"/>
    </location>
    <ligand>
        <name>GTP</name>
        <dbReference type="ChEBI" id="CHEBI:37565"/>
    </ligand>
</feature>
<comment type="similarity">
    <text evidence="12">Belongs to the succinate/malate CoA ligase beta subunit family. GTP-specific subunit beta subfamily.</text>
</comment>
<evidence type="ECO:0000313" key="17">
    <source>
        <dbReference type="Proteomes" id="UP000471633"/>
    </source>
</evidence>
<dbReference type="FunFam" id="3.30.1490.20:FF:000004">
    <property type="entry name" value="Succinate--CoA ligase [ADP-forming] subunit beta, mitochondrial"/>
    <property type="match status" value="1"/>
</dbReference>
<dbReference type="GO" id="GO:0000287">
    <property type="term" value="F:magnesium ion binding"/>
    <property type="evidence" value="ECO:0007669"/>
    <property type="project" value="UniProtKB-UniRule"/>
</dbReference>
<dbReference type="InterPro" id="IPR013815">
    <property type="entry name" value="ATP_grasp_subdomain_1"/>
</dbReference>
<dbReference type="GO" id="GO:0005525">
    <property type="term" value="F:GTP binding"/>
    <property type="evidence" value="ECO:0007669"/>
    <property type="project" value="UniProtKB-UniRule"/>
</dbReference>